<dbReference type="RefSeq" id="WP_185693854.1">
    <property type="nucleotide sequence ID" value="NZ_JACHVA010000124.1"/>
</dbReference>
<comment type="caution">
    <text evidence="1">The sequence shown here is derived from an EMBL/GenBank/DDBJ whole genome shotgun (WGS) entry which is preliminary data.</text>
</comment>
<protein>
    <submittedName>
        <fullName evidence="1">Uncharacterized protein</fullName>
    </submittedName>
</protein>
<keyword evidence="2" id="KW-1185">Reference proteome</keyword>
<proteinExistence type="predicted"/>
<evidence type="ECO:0000313" key="1">
    <source>
        <dbReference type="EMBL" id="MBC2603222.1"/>
    </source>
</evidence>
<sequence length="100" mass="10570">MDEPLAAHRKNPSTFVKRVSVPGPDRAVLSEPVYGKGFAEGHGADAVDVHHGPGVPRFGPVVGQIEMEFPVEVGDVALSSDAISLLQEANNPSMQRVNKG</sequence>
<dbReference type="Proteomes" id="UP000525652">
    <property type="component" value="Unassembled WGS sequence"/>
</dbReference>
<gene>
    <name evidence="1" type="ORF">H5P30_15680</name>
</gene>
<name>A0A7X1B0C2_9BACT</name>
<dbReference type="EMBL" id="JACHVA010000124">
    <property type="protein sequence ID" value="MBC2603222.1"/>
    <property type="molecule type" value="Genomic_DNA"/>
</dbReference>
<reference evidence="1 2" key="1">
    <citation type="submission" date="2020-07" db="EMBL/GenBank/DDBJ databases">
        <authorList>
            <person name="Feng X."/>
        </authorList>
    </citation>
    <scope>NUCLEOTIDE SEQUENCE [LARGE SCALE GENOMIC DNA]</scope>
    <source>
        <strain evidence="1 2">JCM14086</strain>
    </source>
</reference>
<dbReference type="AlphaFoldDB" id="A0A7X1B0C2"/>
<organism evidence="1 2">
    <name type="scientific">Puniceicoccus vermicola</name>
    <dbReference type="NCBI Taxonomy" id="388746"/>
    <lineage>
        <taxon>Bacteria</taxon>
        <taxon>Pseudomonadati</taxon>
        <taxon>Verrucomicrobiota</taxon>
        <taxon>Opitutia</taxon>
        <taxon>Puniceicoccales</taxon>
        <taxon>Puniceicoccaceae</taxon>
        <taxon>Puniceicoccus</taxon>
    </lineage>
</organism>
<accession>A0A7X1B0C2</accession>
<evidence type="ECO:0000313" key="2">
    <source>
        <dbReference type="Proteomes" id="UP000525652"/>
    </source>
</evidence>